<gene>
    <name evidence="2" type="ORF">B1A_05471</name>
</gene>
<dbReference type="Gene3D" id="3.30.420.10">
    <property type="entry name" value="Ribonuclease H-like superfamily/Ribonuclease H"/>
    <property type="match status" value="1"/>
</dbReference>
<dbReference type="GO" id="GO:0003676">
    <property type="term" value="F:nucleic acid binding"/>
    <property type="evidence" value="ECO:0007669"/>
    <property type="project" value="InterPro"/>
</dbReference>
<comment type="caution">
    <text evidence="2">The sequence shown here is derived from an EMBL/GenBank/DDBJ whole genome shotgun (WGS) entry which is preliminary data.</text>
</comment>
<sequence length="173" mass="20043">MIPPVRRTWAPVGQTPIVRHYYRRDRISVIGGLSVSPKRRRLGLYFRMHAKNISQEEVYDFLWHLLRHLRGHVIVVWDNASIHDRKSLTDLLRKYPRLHLEYLPAYAPQLNPVEAAWHAAKLPLANGRPEDIYDLGHALLSSLHKTGGSQATLRGCVLQSELPPFLHRTLHYL</sequence>
<proteinExistence type="predicted"/>
<feature type="domain" description="Tc1-like transposase DDE" evidence="1">
    <location>
        <begin position="5"/>
        <end position="126"/>
    </location>
</feature>
<protein>
    <submittedName>
        <fullName evidence="2">Transposase</fullName>
    </submittedName>
</protein>
<organism evidence="2">
    <name type="scientific">mine drainage metagenome</name>
    <dbReference type="NCBI Taxonomy" id="410659"/>
    <lineage>
        <taxon>unclassified sequences</taxon>
        <taxon>metagenomes</taxon>
        <taxon>ecological metagenomes</taxon>
    </lineage>
</organism>
<accession>T1CU65</accession>
<dbReference type="Pfam" id="PF13358">
    <property type="entry name" value="DDE_3"/>
    <property type="match status" value="1"/>
</dbReference>
<evidence type="ECO:0000259" key="1">
    <source>
        <dbReference type="Pfam" id="PF13358"/>
    </source>
</evidence>
<dbReference type="InterPro" id="IPR036397">
    <property type="entry name" value="RNaseH_sf"/>
</dbReference>
<dbReference type="AlphaFoldDB" id="T1CU65"/>
<dbReference type="InterPro" id="IPR038717">
    <property type="entry name" value="Tc1-like_DDE_dom"/>
</dbReference>
<name>T1CU65_9ZZZZ</name>
<evidence type="ECO:0000313" key="2">
    <source>
        <dbReference type="EMBL" id="EQD72394.1"/>
    </source>
</evidence>
<reference evidence="2" key="1">
    <citation type="submission" date="2013-08" db="EMBL/GenBank/DDBJ databases">
        <authorList>
            <person name="Mendez C."/>
            <person name="Richter M."/>
            <person name="Ferrer M."/>
            <person name="Sanchez J."/>
        </authorList>
    </citation>
    <scope>NUCLEOTIDE SEQUENCE</scope>
</reference>
<dbReference type="EMBL" id="AUZX01003991">
    <property type="protein sequence ID" value="EQD72394.1"/>
    <property type="molecule type" value="Genomic_DNA"/>
</dbReference>
<reference evidence="2" key="2">
    <citation type="journal article" date="2014" name="ISME J.">
        <title>Microbial stratification in low pH oxic and suboxic macroscopic growths along an acid mine drainage.</title>
        <authorList>
            <person name="Mendez-Garcia C."/>
            <person name="Mesa V."/>
            <person name="Sprenger R.R."/>
            <person name="Richter M."/>
            <person name="Diez M.S."/>
            <person name="Solano J."/>
            <person name="Bargiela R."/>
            <person name="Golyshina O.V."/>
            <person name="Manteca A."/>
            <person name="Ramos J.L."/>
            <person name="Gallego J.R."/>
            <person name="Llorente I."/>
            <person name="Martins Dos Santos V.A."/>
            <person name="Jensen O.N."/>
            <person name="Pelaez A.I."/>
            <person name="Sanchez J."/>
            <person name="Ferrer M."/>
        </authorList>
    </citation>
    <scope>NUCLEOTIDE SEQUENCE</scope>
</reference>